<reference evidence="1" key="1">
    <citation type="journal article" date="2015" name="Nature">
        <title>Complex archaea that bridge the gap between prokaryotes and eukaryotes.</title>
        <authorList>
            <person name="Spang A."/>
            <person name="Saw J.H."/>
            <person name="Jorgensen S.L."/>
            <person name="Zaremba-Niedzwiedzka K."/>
            <person name="Martijn J."/>
            <person name="Lind A.E."/>
            <person name="van Eijk R."/>
            <person name="Schleper C."/>
            <person name="Guy L."/>
            <person name="Ettema T.J."/>
        </authorList>
    </citation>
    <scope>NUCLEOTIDE SEQUENCE</scope>
</reference>
<comment type="caution">
    <text evidence="1">The sequence shown here is derived from an EMBL/GenBank/DDBJ whole genome shotgun (WGS) entry which is preliminary data.</text>
</comment>
<name>A0A0F9LMD7_9ZZZZ</name>
<dbReference type="AlphaFoldDB" id="A0A0F9LMD7"/>
<accession>A0A0F9LMD7</accession>
<dbReference type="EMBL" id="LAZR01010712">
    <property type="protein sequence ID" value="KKM65510.1"/>
    <property type="molecule type" value="Genomic_DNA"/>
</dbReference>
<protein>
    <submittedName>
        <fullName evidence="1">Uncharacterized protein</fullName>
    </submittedName>
</protein>
<proteinExistence type="predicted"/>
<gene>
    <name evidence="1" type="ORF">LCGC14_1490600</name>
</gene>
<sequence length="85" mass="9906">MEIAKRTLNILLESLEFTKRAKLENLEQLRIVKNDLMIDKSSIPEATRLQQNIEQTISDLHTLDRLIEDVKSDYSTNYKGRDITS</sequence>
<organism evidence="1">
    <name type="scientific">marine sediment metagenome</name>
    <dbReference type="NCBI Taxonomy" id="412755"/>
    <lineage>
        <taxon>unclassified sequences</taxon>
        <taxon>metagenomes</taxon>
        <taxon>ecological metagenomes</taxon>
    </lineage>
</organism>
<evidence type="ECO:0000313" key="1">
    <source>
        <dbReference type="EMBL" id="KKM65510.1"/>
    </source>
</evidence>